<comment type="caution">
    <text evidence="7">The sequence shown here is derived from an EMBL/GenBank/DDBJ whole genome shotgun (WGS) entry which is preliminary data.</text>
</comment>
<protein>
    <recommendedName>
        <fullName evidence="6">Glucose-methanol-choline oxidoreductase C-terminal domain-containing protein</fullName>
    </recommendedName>
</protein>
<proteinExistence type="inferred from homology"/>
<dbReference type="InterPro" id="IPR036188">
    <property type="entry name" value="FAD/NAD-bd_sf"/>
</dbReference>
<evidence type="ECO:0000259" key="6">
    <source>
        <dbReference type="Pfam" id="PF05199"/>
    </source>
</evidence>
<comment type="cofactor">
    <cofactor evidence="1">
        <name>FAD</name>
        <dbReference type="ChEBI" id="CHEBI:57692"/>
    </cofactor>
</comment>
<dbReference type="OrthoDB" id="269227at2759"/>
<dbReference type="SUPFAM" id="SSF54373">
    <property type="entry name" value="FAD-linked reductases, C-terminal domain"/>
    <property type="match status" value="1"/>
</dbReference>
<keyword evidence="4" id="KW-0274">FAD</keyword>
<organism evidence="7 8">
    <name type="scientific">Fusarium solani</name>
    <name type="common">Filamentous fungus</name>
    <dbReference type="NCBI Taxonomy" id="169388"/>
    <lineage>
        <taxon>Eukaryota</taxon>
        <taxon>Fungi</taxon>
        <taxon>Dikarya</taxon>
        <taxon>Ascomycota</taxon>
        <taxon>Pezizomycotina</taxon>
        <taxon>Sordariomycetes</taxon>
        <taxon>Hypocreomycetidae</taxon>
        <taxon>Hypocreales</taxon>
        <taxon>Nectriaceae</taxon>
        <taxon>Fusarium</taxon>
        <taxon>Fusarium solani species complex</taxon>
    </lineage>
</organism>
<evidence type="ECO:0000313" key="8">
    <source>
        <dbReference type="Proteomes" id="UP000736672"/>
    </source>
</evidence>
<accession>A0A9P9G1Y6</accession>
<dbReference type="Gene3D" id="3.50.50.60">
    <property type="entry name" value="FAD/NAD(P)-binding domain"/>
    <property type="match status" value="2"/>
</dbReference>
<dbReference type="Proteomes" id="UP000736672">
    <property type="component" value="Unassembled WGS sequence"/>
</dbReference>
<dbReference type="GO" id="GO:0016614">
    <property type="term" value="F:oxidoreductase activity, acting on CH-OH group of donors"/>
    <property type="evidence" value="ECO:0007669"/>
    <property type="project" value="InterPro"/>
</dbReference>
<feature type="domain" description="Glucose-methanol-choline oxidoreductase C-terminal" evidence="6">
    <location>
        <begin position="289"/>
        <end position="409"/>
    </location>
</feature>
<reference evidence="7" key="1">
    <citation type="journal article" date="2021" name="Nat. Commun.">
        <title>Genetic determinants of endophytism in the Arabidopsis root mycobiome.</title>
        <authorList>
            <person name="Mesny F."/>
            <person name="Miyauchi S."/>
            <person name="Thiergart T."/>
            <person name="Pickel B."/>
            <person name="Atanasova L."/>
            <person name="Karlsson M."/>
            <person name="Huettel B."/>
            <person name="Barry K.W."/>
            <person name="Haridas S."/>
            <person name="Chen C."/>
            <person name="Bauer D."/>
            <person name="Andreopoulos W."/>
            <person name="Pangilinan J."/>
            <person name="LaButti K."/>
            <person name="Riley R."/>
            <person name="Lipzen A."/>
            <person name="Clum A."/>
            <person name="Drula E."/>
            <person name="Henrissat B."/>
            <person name="Kohler A."/>
            <person name="Grigoriev I.V."/>
            <person name="Martin F.M."/>
            <person name="Hacquard S."/>
        </authorList>
    </citation>
    <scope>NUCLEOTIDE SEQUENCE</scope>
    <source>
        <strain evidence="7">FSSC 5 MPI-SDFR-AT-0091</strain>
    </source>
</reference>
<evidence type="ECO:0000256" key="5">
    <source>
        <dbReference type="ARBA" id="ARBA00023002"/>
    </source>
</evidence>
<evidence type="ECO:0000313" key="7">
    <source>
        <dbReference type="EMBL" id="KAH7230708.1"/>
    </source>
</evidence>
<evidence type="ECO:0000256" key="4">
    <source>
        <dbReference type="ARBA" id="ARBA00022827"/>
    </source>
</evidence>
<dbReference type="InterPro" id="IPR051473">
    <property type="entry name" value="P2Ox-like"/>
</dbReference>
<dbReference type="SUPFAM" id="SSF51905">
    <property type="entry name" value="FAD/NAD(P)-binding domain"/>
    <property type="match status" value="1"/>
</dbReference>
<dbReference type="AlphaFoldDB" id="A0A9P9G1Y6"/>
<keyword evidence="3" id="KW-0285">Flavoprotein</keyword>
<comment type="similarity">
    <text evidence="2">Belongs to the GMC oxidoreductase family.</text>
</comment>
<dbReference type="PANTHER" id="PTHR42784">
    <property type="entry name" value="PYRANOSE 2-OXIDASE"/>
    <property type="match status" value="1"/>
</dbReference>
<gene>
    <name evidence="7" type="ORF">B0J15DRAFT_472954</name>
</gene>
<keyword evidence="5" id="KW-0560">Oxidoreductase</keyword>
<dbReference type="PANTHER" id="PTHR42784:SF1">
    <property type="entry name" value="PYRANOSE 2-OXIDASE"/>
    <property type="match status" value="1"/>
</dbReference>
<sequence length="424" mass="46842">MSPEVPQSTGSNPDTPLIKTEVLIVGSGPIGAVFARTLVDNKKKSTVKGELNLLSVPTNTTDVVLEPSSWAPKYATIHTSLHAGHVTNKSFRADQLAFIKNGQNPNQKPFETLPAAATSRVVGSMGSHWTCCTPRENPIERSDLFSNEEWDGLYDRAEKLFDTTETAFDKSIRQQLVKKTLEKSFEGREMRSMPLACKRSEKNQKYVEWDILTDKQYYIKAEKSIICAGAVLTPGILFNSSEFGNYDLAGSLPALHTQIRRDAFGYGQVPPTVDQRLIVDLRWFTYMEPKESNYVEFSKTYQDQFRMPQPTFHFSLDQAALDRCQGMITDMVDVAWKLGGFLPGAEPKYLAPCSTLRICGTYRAGESDEDSVVDRFGKAWHQDNLVLGGCGVIPTANACNPTLTAACFALAAAGKIVEELGAGQ</sequence>
<name>A0A9P9G1Y6_FUSSL</name>
<dbReference type="Pfam" id="PF05199">
    <property type="entry name" value="GMC_oxred_C"/>
    <property type="match status" value="1"/>
</dbReference>
<evidence type="ECO:0000256" key="2">
    <source>
        <dbReference type="ARBA" id="ARBA00010790"/>
    </source>
</evidence>
<keyword evidence="8" id="KW-1185">Reference proteome</keyword>
<evidence type="ECO:0000256" key="1">
    <source>
        <dbReference type="ARBA" id="ARBA00001974"/>
    </source>
</evidence>
<dbReference type="EMBL" id="JAGTJS010000036">
    <property type="protein sequence ID" value="KAH7230708.1"/>
    <property type="molecule type" value="Genomic_DNA"/>
</dbReference>
<dbReference type="InterPro" id="IPR007867">
    <property type="entry name" value="GMC_OxRtase_C"/>
</dbReference>
<evidence type="ECO:0000256" key="3">
    <source>
        <dbReference type="ARBA" id="ARBA00022630"/>
    </source>
</evidence>